<sequence length="105" mass="11506">MVPRTRSSLVQLLAFLSNMPVSPRGQHEEQQDTSQDEQCQAQERERVRDLALAEVIEGLEPGATLDAGAVQWRQSVARDVAASRDARVLNRQLTQAGRVQAGVVG</sequence>
<feature type="compositionally biased region" description="Polar residues" evidence="1">
    <location>
        <begin position="32"/>
        <end position="41"/>
    </location>
</feature>
<feature type="region of interest" description="Disordered" evidence="1">
    <location>
        <begin position="20"/>
        <end position="44"/>
    </location>
</feature>
<accession>A0A6B0UDS1</accession>
<dbReference type="EMBL" id="GIFC01007018">
    <property type="protein sequence ID" value="MXU89101.1"/>
    <property type="molecule type" value="Transcribed_RNA"/>
</dbReference>
<organism evidence="2">
    <name type="scientific">Ixodes ricinus</name>
    <name type="common">Common tick</name>
    <name type="synonym">Acarus ricinus</name>
    <dbReference type="NCBI Taxonomy" id="34613"/>
    <lineage>
        <taxon>Eukaryota</taxon>
        <taxon>Metazoa</taxon>
        <taxon>Ecdysozoa</taxon>
        <taxon>Arthropoda</taxon>
        <taxon>Chelicerata</taxon>
        <taxon>Arachnida</taxon>
        <taxon>Acari</taxon>
        <taxon>Parasitiformes</taxon>
        <taxon>Ixodida</taxon>
        <taxon>Ixodoidea</taxon>
        <taxon>Ixodidae</taxon>
        <taxon>Ixodinae</taxon>
        <taxon>Ixodes</taxon>
    </lineage>
</organism>
<name>A0A6B0UDS1_IXORI</name>
<proteinExistence type="predicted"/>
<reference evidence="2" key="1">
    <citation type="submission" date="2019-12" db="EMBL/GenBank/DDBJ databases">
        <title>An insight into the sialome of adult female Ixodes ricinus ticks feeding for 6 days.</title>
        <authorList>
            <person name="Perner J."/>
            <person name="Ribeiro J.M.C."/>
        </authorList>
    </citation>
    <scope>NUCLEOTIDE SEQUENCE</scope>
    <source>
        <strain evidence="2">Semi-engorged</strain>
        <tissue evidence="2">Salivary glands</tissue>
    </source>
</reference>
<evidence type="ECO:0000256" key="1">
    <source>
        <dbReference type="SAM" id="MobiDB-lite"/>
    </source>
</evidence>
<protein>
    <submittedName>
        <fullName evidence="2">Putative secreted protein</fullName>
    </submittedName>
</protein>
<dbReference type="AlphaFoldDB" id="A0A6B0UDS1"/>
<evidence type="ECO:0000313" key="2">
    <source>
        <dbReference type="EMBL" id="MXU89101.1"/>
    </source>
</evidence>